<accession>A0A6I4SHX2</accession>
<dbReference type="CDD" id="cd05301">
    <property type="entry name" value="GDH"/>
    <property type="match status" value="1"/>
</dbReference>
<dbReference type="PANTHER" id="PTHR10996:SF283">
    <property type="entry name" value="GLYOXYLATE_HYDROXYPYRUVATE REDUCTASE B"/>
    <property type="match status" value="1"/>
</dbReference>
<evidence type="ECO:0000256" key="2">
    <source>
        <dbReference type="ARBA" id="ARBA00023002"/>
    </source>
</evidence>
<evidence type="ECO:0000313" key="7">
    <source>
        <dbReference type="EMBL" id="MXO55351.1"/>
    </source>
</evidence>
<dbReference type="PROSITE" id="PS00671">
    <property type="entry name" value="D_2_HYDROXYACID_DH_3"/>
    <property type="match status" value="1"/>
</dbReference>
<dbReference type="RefSeq" id="WP_160596684.1">
    <property type="nucleotide sequence ID" value="NZ_WTYS01000001.1"/>
</dbReference>
<keyword evidence="2 4" id="KW-0560">Oxidoreductase</keyword>
<dbReference type="SUPFAM" id="SSF52283">
    <property type="entry name" value="Formate/glycerate dehydrogenase catalytic domain-like"/>
    <property type="match status" value="1"/>
</dbReference>
<dbReference type="GO" id="GO:0030267">
    <property type="term" value="F:glyoxylate reductase (NADPH) activity"/>
    <property type="evidence" value="ECO:0007669"/>
    <property type="project" value="TreeGrafter"/>
</dbReference>
<evidence type="ECO:0000256" key="4">
    <source>
        <dbReference type="RuleBase" id="RU003719"/>
    </source>
</evidence>
<comment type="similarity">
    <text evidence="1 4">Belongs to the D-isomer specific 2-hydroxyacid dehydrogenase family.</text>
</comment>
<dbReference type="Pfam" id="PF02826">
    <property type="entry name" value="2-Hacid_dh_C"/>
    <property type="match status" value="1"/>
</dbReference>
<dbReference type="InterPro" id="IPR036291">
    <property type="entry name" value="NAD(P)-bd_dom_sf"/>
</dbReference>
<protein>
    <submittedName>
        <fullName evidence="7">D-glycerate dehydrogenase</fullName>
    </submittedName>
</protein>
<dbReference type="GO" id="GO:0005829">
    <property type="term" value="C:cytosol"/>
    <property type="evidence" value="ECO:0007669"/>
    <property type="project" value="TreeGrafter"/>
</dbReference>
<sequence length="316" mass="33062">MPITIACSRPLPFPSIELGGEEVVFMPPAEGQPMPQEASIYLCTSLEKVDADMIASMPQGMGLIANLGIGYNNIDLAAAASRGIKVSNTPIGSEDTADLTFALILAACRKVGENERYLRAGGWEKGEPAPRLGMRVHGAVLGLVGFGAIGQAVARRATGFGMKILYHARSQKAEAAALGAEYMADLDEMLGQADIVSVHTALNEQTTGMIGAQQFAKFKSGAVVVNTARGPVIDQAALIAALQEGKLSAAGLDVFEDEPHVPEALLKMDQVVLTPHAGSSTGAAHADIMRRGIANITSFIETGDVIDRVPLDGEKA</sequence>
<evidence type="ECO:0000259" key="6">
    <source>
        <dbReference type="Pfam" id="PF02826"/>
    </source>
</evidence>
<organism evidence="7 8">
    <name type="scientific">Pontixanthobacter gangjinensis</name>
    <dbReference type="NCBI Taxonomy" id="1028742"/>
    <lineage>
        <taxon>Bacteria</taxon>
        <taxon>Pseudomonadati</taxon>
        <taxon>Pseudomonadota</taxon>
        <taxon>Alphaproteobacteria</taxon>
        <taxon>Sphingomonadales</taxon>
        <taxon>Erythrobacteraceae</taxon>
        <taxon>Pontixanthobacter</taxon>
    </lineage>
</organism>
<dbReference type="Proteomes" id="UP000468943">
    <property type="component" value="Unassembled WGS sequence"/>
</dbReference>
<feature type="domain" description="D-isomer specific 2-hydroxyacid dehydrogenase NAD-binding" evidence="6">
    <location>
        <begin position="101"/>
        <end position="278"/>
    </location>
</feature>
<proteinExistence type="inferred from homology"/>
<keyword evidence="3" id="KW-0520">NAD</keyword>
<dbReference type="GO" id="GO:0051287">
    <property type="term" value="F:NAD binding"/>
    <property type="evidence" value="ECO:0007669"/>
    <property type="project" value="InterPro"/>
</dbReference>
<dbReference type="InterPro" id="IPR006140">
    <property type="entry name" value="D-isomer_DH_NAD-bd"/>
</dbReference>
<dbReference type="OrthoDB" id="9793626at2"/>
<evidence type="ECO:0000259" key="5">
    <source>
        <dbReference type="Pfam" id="PF00389"/>
    </source>
</evidence>
<gene>
    <name evidence="7" type="ORF">GRI36_00510</name>
</gene>
<dbReference type="SUPFAM" id="SSF51735">
    <property type="entry name" value="NAD(P)-binding Rossmann-fold domains"/>
    <property type="match status" value="1"/>
</dbReference>
<dbReference type="Pfam" id="PF00389">
    <property type="entry name" value="2-Hacid_dh"/>
    <property type="match status" value="1"/>
</dbReference>
<dbReference type="FunFam" id="3.40.50.720:FF:000203">
    <property type="entry name" value="D-3-phosphoglycerate dehydrogenase (SerA)"/>
    <property type="match status" value="1"/>
</dbReference>
<dbReference type="EMBL" id="WTYS01000001">
    <property type="protein sequence ID" value="MXO55351.1"/>
    <property type="molecule type" value="Genomic_DNA"/>
</dbReference>
<dbReference type="GO" id="GO:0016618">
    <property type="term" value="F:hydroxypyruvate reductase [NAD(P)H] activity"/>
    <property type="evidence" value="ECO:0007669"/>
    <property type="project" value="TreeGrafter"/>
</dbReference>
<evidence type="ECO:0000256" key="3">
    <source>
        <dbReference type="ARBA" id="ARBA00023027"/>
    </source>
</evidence>
<reference evidence="7 8" key="1">
    <citation type="submission" date="2019-12" db="EMBL/GenBank/DDBJ databases">
        <title>Genomic-based taxomic classification of the family Erythrobacteraceae.</title>
        <authorList>
            <person name="Xu L."/>
        </authorList>
    </citation>
    <scope>NUCLEOTIDE SEQUENCE [LARGE SCALE GENOMIC DNA]</scope>
    <source>
        <strain evidence="7 8">JCM 17802</strain>
    </source>
</reference>
<dbReference type="InterPro" id="IPR006139">
    <property type="entry name" value="D-isomer_2_OHA_DH_cat_dom"/>
</dbReference>
<dbReference type="InterPro" id="IPR029753">
    <property type="entry name" value="D-isomer_DH_CS"/>
</dbReference>
<name>A0A6I4SHX2_9SPHN</name>
<evidence type="ECO:0000256" key="1">
    <source>
        <dbReference type="ARBA" id="ARBA00005854"/>
    </source>
</evidence>
<comment type="caution">
    <text evidence="7">The sequence shown here is derived from an EMBL/GenBank/DDBJ whole genome shotgun (WGS) entry which is preliminary data.</text>
</comment>
<dbReference type="Gene3D" id="3.40.50.720">
    <property type="entry name" value="NAD(P)-binding Rossmann-like Domain"/>
    <property type="match status" value="2"/>
</dbReference>
<dbReference type="AlphaFoldDB" id="A0A6I4SHX2"/>
<evidence type="ECO:0000313" key="8">
    <source>
        <dbReference type="Proteomes" id="UP000468943"/>
    </source>
</evidence>
<dbReference type="PANTHER" id="PTHR10996">
    <property type="entry name" value="2-HYDROXYACID DEHYDROGENASE-RELATED"/>
    <property type="match status" value="1"/>
</dbReference>
<feature type="domain" description="D-isomer specific 2-hydroxyacid dehydrogenase catalytic" evidence="5">
    <location>
        <begin position="37"/>
        <end position="309"/>
    </location>
</feature>
<keyword evidence="8" id="KW-1185">Reference proteome</keyword>
<dbReference type="InterPro" id="IPR050223">
    <property type="entry name" value="D-isomer_2-hydroxyacid_DH"/>
</dbReference>